<reference evidence="3 4" key="1">
    <citation type="journal article" date="2015" name="Proc. Natl. Acad. Sci. U.S.A.">
        <title>Expanded metabolic versatility of ubiquitous nitrite-oxidizing bacteria from the genus Nitrospira.</title>
        <authorList>
            <person name="Koch H."/>
            <person name="Lucker S."/>
            <person name="Albertsen M."/>
            <person name="Kitzinger K."/>
            <person name="Herbold C."/>
            <person name="Spieck E."/>
            <person name="Nielsen P.H."/>
            <person name="Wagner M."/>
            <person name="Daims H."/>
        </authorList>
    </citation>
    <scope>NUCLEOTIDE SEQUENCE [LARGE SCALE GENOMIC DNA]</scope>
    <source>
        <strain evidence="3 4">NSP M-1</strain>
    </source>
</reference>
<gene>
    <name evidence="3" type="ORF">NITMOv2_1769</name>
</gene>
<dbReference type="CDD" id="cd00291">
    <property type="entry name" value="SirA_YedF_YeeD"/>
    <property type="match status" value="1"/>
</dbReference>
<dbReference type="PANTHER" id="PTHR33279:SF19">
    <property type="entry name" value="SSL1707 PROTEIN"/>
    <property type="match status" value="1"/>
</dbReference>
<comment type="similarity">
    <text evidence="1">Belongs to the sulfur carrier protein TusA family.</text>
</comment>
<evidence type="ECO:0000313" key="3">
    <source>
        <dbReference type="EMBL" id="ALA58189.1"/>
    </source>
</evidence>
<dbReference type="SUPFAM" id="SSF64307">
    <property type="entry name" value="SirA-like"/>
    <property type="match status" value="1"/>
</dbReference>
<dbReference type="STRING" id="42253.NITMOv2_1769"/>
<dbReference type="PATRIC" id="fig|42253.5.peg.1738"/>
<evidence type="ECO:0000256" key="1">
    <source>
        <dbReference type="ARBA" id="ARBA00008984"/>
    </source>
</evidence>
<dbReference type="Pfam" id="PF01206">
    <property type="entry name" value="TusA"/>
    <property type="match status" value="1"/>
</dbReference>
<name>A0A0K2GBE1_NITMO</name>
<dbReference type="PANTHER" id="PTHR33279">
    <property type="entry name" value="SULFUR CARRIER PROTEIN YEDF-RELATED"/>
    <property type="match status" value="1"/>
</dbReference>
<dbReference type="EC" id="2.8.1.-" evidence="3"/>
<feature type="domain" description="UPF0033" evidence="2">
    <location>
        <begin position="17"/>
        <end position="85"/>
    </location>
</feature>
<evidence type="ECO:0000313" key="4">
    <source>
        <dbReference type="Proteomes" id="UP000069205"/>
    </source>
</evidence>
<keyword evidence="4" id="KW-1185">Reference proteome</keyword>
<dbReference type="RefSeq" id="WP_053379384.1">
    <property type="nucleotide sequence ID" value="NZ_CP011801.1"/>
</dbReference>
<evidence type="ECO:0000259" key="2">
    <source>
        <dbReference type="Pfam" id="PF01206"/>
    </source>
</evidence>
<dbReference type="OrthoDB" id="9794210at2"/>
<dbReference type="KEGG" id="nmv:NITMOv2_1769"/>
<dbReference type="Proteomes" id="UP000069205">
    <property type="component" value="Chromosome"/>
</dbReference>
<dbReference type="InterPro" id="IPR036868">
    <property type="entry name" value="TusA-like_sf"/>
</dbReference>
<proteinExistence type="inferred from homology"/>
<sequence length="89" mass="10042">MDRNNGQDGCLPSSDAELDLRGVICPYNFVKTKLKLEMMQSGQVLSVLLDDGDPIRNVPRSVENEGHTVLAQERLDKVYRVLIRREGND</sequence>
<dbReference type="EMBL" id="CP011801">
    <property type="protein sequence ID" value="ALA58189.1"/>
    <property type="molecule type" value="Genomic_DNA"/>
</dbReference>
<keyword evidence="3" id="KW-0808">Transferase</keyword>
<dbReference type="Gene3D" id="3.30.110.40">
    <property type="entry name" value="TusA-like domain"/>
    <property type="match status" value="1"/>
</dbReference>
<protein>
    <submittedName>
        <fullName evidence="3">Putative Sulfurtransferase TusA (Modular protein)</fullName>
        <ecNumber evidence="3">2.8.1.-</ecNumber>
    </submittedName>
</protein>
<dbReference type="AlphaFoldDB" id="A0A0K2GBE1"/>
<accession>A0A0K2GBE1</accession>
<dbReference type="InterPro" id="IPR001455">
    <property type="entry name" value="TusA-like"/>
</dbReference>
<organism evidence="3 4">
    <name type="scientific">Nitrospira moscoviensis</name>
    <dbReference type="NCBI Taxonomy" id="42253"/>
    <lineage>
        <taxon>Bacteria</taxon>
        <taxon>Pseudomonadati</taxon>
        <taxon>Nitrospirota</taxon>
        <taxon>Nitrospiria</taxon>
        <taxon>Nitrospirales</taxon>
        <taxon>Nitrospiraceae</taxon>
        <taxon>Nitrospira</taxon>
    </lineage>
</organism>
<dbReference type="GO" id="GO:0016740">
    <property type="term" value="F:transferase activity"/>
    <property type="evidence" value="ECO:0007669"/>
    <property type="project" value="UniProtKB-KW"/>
</dbReference>